<reference evidence="2 3" key="1">
    <citation type="submission" date="2021-03" db="EMBL/GenBank/DDBJ databases">
        <title>Enterococcal diversity collection.</title>
        <authorList>
            <person name="Gilmore M.S."/>
            <person name="Schwartzman J."/>
            <person name="Van Tyne D."/>
            <person name="Martin M."/>
            <person name="Earl A.M."/>
            <person name="Manson A.L."/>
            <person name="Straub T."/>
            <person name="Salamzade R."/>
            <person name="Saavedra J."/>
            <person name="Lebreton F."/>
            <person name="Prichula J."/>
            <person name="Schaufler K."/>
            <person name="Gaca A."/>
            <person name="Sgardioli B."/>
            <person name="Wagenaar J."/>
            <person name="Strong T."/>
        </authorList>
    </citation>
    <scope>NUCLEOTIDE SEQUENCE [LARGE SCALE GENOMIC DNA]</scope>
    <source>
        <strain evidence="2 3">DIV0869a</strain>
    </source>
</reference>
<keyword evidence="3" id="KW-1185">Reference proteome</keyword>
<comment type="caution">
    <text evidence="2">The sequence shown here is derived from an EMBL/GenBank/DDBJ whole genome shotgun (WGS) entry which is preliminary data.</text>
</comment>
<protein>
    <submittedName>
        <fullName evidence="2">Uncharacterized protein</fullName>
    </submittedName>
</protein>
<sequence length="195" mass="22163">MEIKNSTFAKRIASKLIDSSLIGNVFLAKTKMIIKLSLIILTFLSCILIIKETFTSGKIPSITTLVISLIIYSVAIMLLIKLTPIYAKTVQKRRIESYIRKCLSTPHSRLIISSSKFDLFTSVSTDNQLFSDIKYANRVSQIENVVIELHKPSYTKGGTLLVITIFDLTDTEQQLCLERTLTYIKQKEIAFDYQQ</sequence>
<keyword evidence="1" id="KW-1133">Transmembrane helix</keyword>
<evidence type="ECO:0000313" key="2">
    <source>
        <dbReference type="EMBL" id="MBO0438889.1"/>
    </source>
</evidence>
<keyword evidence="1" id="KW-0472">Membrane</keyword>
<feature type="transmembrane region" description="Helical" evidence="1">
    <location>
        <begin position="32"/>
        <end position="50"/>
    </location>
</feature>
<evidence type="ECO:0000313" key="3">
    <source>
        <dbReference type="Proteomes" id="UP000664632"/>
    </source>
</evidence>
<feature type="transmembrane region" description="Helical" evidence="1">
    <location>
        <begin position="62"/>
        <end position="87"/>
    </location>
</feature>
<organism evidence="2 3">
    <name type="scientific">Candidatus Enterococcus ikei</name>
    <dbReference type="NCBI Taxonomy" id="2815326"/>
    <lineage>
        <taxon>Bacteria</taxon>
        <taxon>Bacillati</taxon>
        <taxon>Bacillota</taxon>
        <taxon>Bacilli</taxon>
        <taxon>Lactobacillales</taxon>
        <taxon>Enterococcaceae</taxon>
        <taxon>Enterococcus</taxon>
    </lineage>
</organism>
<keyword evidence="1" id="KW-0812">Transmembrane</keyword>
<accession>A0ABS3GUF8</accession>
<dbReference type="Proteomes" id="UP000664632">
    <property type="component" value="Unassembled WGS sequence"/>
</dbReference>
<gene>
    <name evidence="2" type="ORF">JZO69_00755</name>
</gene>
<evidence type="ECO:0000256" key="1">
    <source>
        <dbReference type="SAM" id="Phobius"/>
    </source>
</evidence>
<dbReference type="EMBL" id="JAFLWD010000002">
    <property type="protein sequence ID" value="MBO0438889.1"/>
    <property type="molecule type" value="Genomic_DNA"/>
</dbReference>
<name>A0ABS3GUF8_9ENTE</name>
<proteinExistence type="predicted"/>
<dbReference type="RefSeq" id="WP_207111002.1">
    <property type="nucleotide sequence ID" value="NZ_JAFLWD010000002.1"/>
</dbReference>